<evidence type="ECO:0000259" key="8">
    <source>
        <dbReference type="PROSITE" id="PS50850"/>
    </source>
</evidence>
<feature type="transmembrane region" description="Helical" evidence="7">
    <location>
        <begin position="296"/>
        <end position="316"/>
    </location>
</feature>
<keyword evidence="10" id="KW-1185">Reference proteome</keyword>
<accession>A0ABP6DLY5</accession>
<dbReference type="PANTHER" id="PTHR42718:SF9">
    <property type="entry name" value="MAJOR FACILITATOR SUPERFAMILY MULTIDRUG TRANSPORTER MFSC"/>
    <property type="match status" value="1"/>
</dbReference>
<dbReference type="InterPro" id="IPR020846">
    <property type="entry name" value="MFS_dom"/>
</dbReference>
<evidence type="ECO:0000256" key="5">
    <source>
        <dbReference type="ARBA" id="ARBA00023136"/>
    </source>
</evidence>
<dbReference type="InterPro" id="IPR001958">
    <property type="entry name" value="Tet-R_TetA/multi-R_MdtG-like"/>
</dbReference>
<feature type="domain" description="Major facilitator superfamily (MFS) profile" evidence="8">
    <location>
        <begin position="1"/>
        <end position="445"/>
    </location>
</feature>
<dbReference type="SUPFAM" id="SSF103473">
    <property type="entry name" value="MFS general substrate transporter"/>
    <property type="match status" value="2"/>
</dbReference>
<comment type="subcellular location">
    <subcellularLocation>
        <location evidence="1">Cell membrane</location>
        <topology evidence="1">Multi-pass membrane protein</topology>
    </subcellularLocation>
</comment>
<protein>
    <submittedName>
        <fullName evidence="9">MFS transporter</fullName>
    </submittedName>
</protein>
<dbReference type="Proteomes" id="UP001500151">
    <property type="component" value="Unassembled WGS sequence"/>
</dbReference>
<gene>
    <name evidence="9" type="ORF">GCM10010307_51840</name>
</gene>
<keyword evidence="2" id="KW-0813">Transport</keyword>
<keyword evidence="3 7" id="KW-0812">Transmembrane</keyword>
<keyword evidence="6" id="KW-0046">Antibiotic resistance</keyword>
<evidence type="ECO:0000256" key="2">
    <source>
        <dbReference type="ARBA" id="ARBA00022448"/>
    </source>
</evidence>
<name>A0ABP6DLY5_9ACTN</name>
<dbReference type="EMBL" id="BAAASJ010000063">
    <property type="protein sequence ID" value="GAA2646289.1"/>
    <property type="molecule type" value="Genomic_DNA"/>
</dbReference>
<reference evidence="10" key="1">
    <citation type="journal article" date="2019" name="Int. J. Syst. Evol. Microbiol.">
        <title>The Global Catalogue of Microorganisms (GCM) 10K type strain sequencing project: providing services to taxonomists for standard genome sequencing and annotation.</title>
        <authorList>
            <consortium name="The Broad Institute Genomics Platform"/>
            <consortium name="The Broad Institute Genome Sequencing Center for Infectious Disease"/>
            <person name="Wu L."/>
            <person name="Ma J."/>
        </authorList>
    </citation>
    <scope>NUCLEOTIDE SEQUENCE [LARGE SCALE GENOMIC DNA]</scope>
    <source>
        <strain evidence="10">JCM 4524</strain>
    </source>
</reference>
<feature type="transmembrane region" description="Helical" evidence="7">
    <location>
        <begin position="153"/>
        <end position="175"/>
    </location>
</feature>
<evidence type="ECO:0000256" key="7">
    <source>
        <dbReference type="SAM" id="Phobius"/>
    </source>
</evidence>
<feature type="transmembrane region" description="Helical" evidence="7">
    <location>
        <begin position="68"/>
        <end position="90"/>
    </location>
</feature>
<sequence length="469" mass="47167">MLFALCFAGTSAGAVQSVVVPVLPDIAEQLHVSASTASWAVTAGLLGAVVMVPVFGRLADLRGGRGGLLWSLALLTLGSVLSALAPSLALLLVGRTLQGAAGAVFPLTITVLLREVTGGRLPSAMALVGATLGVGGGLGPVLSGLLGQYVADYRAVFVLCTAIGALSMLCVALLVPRRPVVHTTGGVDLAGATLLATGLVLVMLPLSQGSNWGWASPTVLGLLVSGVTVVWLFVRMERSRSEPLVSIALMRHRPIMVLNLLSAAVGAVMFLVLLGVNQLVRTSPDAAGYGFGVTSLTAAVVYLLPISAASLVAGLVGGRLVARFGGRATLAIAGVLGTGGFTSLALAHDRAYEVITAGVAVGVMLSLAYAATPTLLTRFAPASQTGMANSANALTRWIGGAAASSFVATVLASYTPAGGAPQETAIVVIFAVGALVSVTVASLARLGLPGHEPDTVGEFQESEPSVTHG</sequence>
<evidence type="ECO:0000256" key="1">
    <source>
        <dbReference type="ARBA" id="ARBA00004651"/>
    </source>
</evidence>
<feature type="transmembrane region" description="Helical" evidence="7">
    <location>
        <begin position="255"/>
        <end position="276"/>
    </location>
</feature>
<dbReference type="InterPro" id="IPR036259">
    <property type="entry name" value="MFS_trans_sf"/>
</dbReference>
<evidence type="ECO:0000313" key="10">
    <source>
        <dbReference type="Proteomes" id="UP001500151"/>
    </source>
</evidence>
<dbReference type="Pfam" id="PF07690">
    <property type="entry name" value="MFS_1"/>
    <property type="match status" value="1"/>
</dbReference>
<feature type="transmembrane region" description="Helical" evidence="7">
    <location>
        <begin position="187"/>
        <end position="206"/>
    </location>
</feature>
<feature type="transmembrane region" description="Helical" evidence="7">
    <location>
        <begin position="328"/>
        <end position="348"/>
    </location>
</feature>
<dbReference type="Gene3D" id="1.20.1250.20">
    <property type="entry name" value="MFS general substrate transporter like domains"/>
    <property type="match status" value="2"/>
</dbReference>
<feature type="transmembrane region" description="Helical" evidence="7">
    <location>
        <begin position="125"/>
        <end position="147"/>
    </location>
</feature>
<evidence type="ECO:0000256" key="3">
    <source>
        <dbReference type="ARBA" id="ARBA00022692"/>
    </source>
</evidence>
<evidence type="ECO:0000313" key="9">
    <source>
        <dbReference type="EMBL" id="GAA2646289.1"/>
    </source>
</evidence>
<feature type="transmembrane region" description="Helical" evidence="7">
    <location>
        <begin position="212"/>
        <end position="234"/>
    </location>
</feature>
<evidence type="ECO:0000256" key="4">
    <source>
        <dbReference type="ARBA" id="ARBA00022989"/>
    </source>
</evidence>
<dbReference type="InterPro" id="IPR011701">
    <property type="entry name" value="MFS"/>
</dbReference>
<feature type="transmembrane region" description="Helical" evidence="7">
    <location>
        <begin position="36"/>
        <end position="56"/>
    </location>
</feature>
<dbReference type="PANTHER" id="PTHR42718">
    <property type="entry name" value="MAJOR FACILITATOR SUPERFAMILY MULTIDRUG TRANSPORTER MFSC"/>
    <property type="match status" value="1"/>
</dbReference>
<keyword evidence="4 7" id="KW-1133">Transmembrane helix</keyword>
<dbReference type="PRINTS" id="PR01035">
    <property type="entry name" value="TCRTETA"/>
</dbReference>
<keyword evidence="5 7" id="KW-0472">Membrane</keyword>
<feature type="transmembrane region" description="Helical" evidence="7">
    <location>
        <begin position="426"/>
        <end position="444"/>
    </location>
</feature>
<feature type="transmembrane region" description="Helical" evidence="7">
    <location>
        <begin position="354"/>
        <end position="376"/>
    </location>
</feature>
<evidence type="ECO:0000256" key="6">
    <source>
        <dbReference type="ARBA" id="ARBA00023251"/>
    </source>
</evidence>
<feature type="transmembrane region" description="Helical" evidence="7">
    <location>
        <begin position="397"/>
        <end position="414"/>
    </location>
</feature>
<comment type="caution">
    <text evidence="9">The sequence shown here is derived from an EMBL/GenBank/DDBJ whole genome shotgun (WGS) entry which is preliminary data.</text>
</comment>
<organism evidence="9 10">
    <name type="scientific">Streptomyces vastus</name>
    <dbReference type="NCBI Taxonomy" id="285451"/>
    <lineage>
        <taxon>Bacteria</taxon>
        <taxon>Bacillati</taxon>
        <taxon>Actinomycetota</taxon>
        <taxon>Actinomycetes</taxon>
        <taxon>Kitasatosporales</taxon>
        <taxon>Streptomycetaceae</taxon>
        <taxon>Streptomyces</taxon>
    </lineage>
</organism>
<proteinExistence type="predicted"/>
<dbReference type="PROSITE" id="PS50850">
    <property type="entry name" value="MFS"/>
    <property type="match status" value="1"/>
</dbReference>